<name>A0A8J2PRA3_9HEXA</name>
<sequence>TTIEVTNYLVQTKGIEKLTGPENYAIWAKDVRVNLISAGFKTLLEGTLLFPSSGTDEEKEEWEMKDSACQSVILSTITNDVKRNVATTSTAADMWNVLKNAYGITSEWSLPGLTNEYWEVQITDKGALDTIKRLQTIAVKMAEIGSPIPPEHVVARALHCLKGDAYGT</sequence>
<feature type="non-terminal residue" evidence="1">
    <location>
        <position position="1"/>
    </location>
</feature>
<protein>
    <recommendedName>
        <fullName evidence="3">Retrotransposon Copia-like N-terminal domain-containing protein</fullName>
    </recommendedName>
</protein>
<dbReference type="Pfam" id="PF14223">
    <property type="entry name" value="Retrotran_gag_2"/>
    <property type="match status" value="1"/>
</dbReference>
<feature type="non-terminal residue" evidence="1">
    <location>
        <position position="168"/>
    </location>
</feature>
<dbReference type="AlphaFoldDB" id="A0A8J2PRA3"/>
<dbReference type="Proteomes" id="UP000708208">
    <property type="component" value="Unassembled WGS sequence"/>
</dbReference>
<evidence type="ECO:0000313" key="1">
    <source>
        <dbReference type="EMBL" id="CAG7830549.1"/>
    </source>
</evidence>
<comment type="caution">
    <text evidence="1">The sequence shown here is derived from an EMBL/GenBank/DDBJ whole genome shotgun (WGS) entry which is preliminary data.</text>
</comment>
<organism evidence="1 2">
    <name type="scientific">Allacma fusca</name>
    <dbReference type="NCBI Taxonomy" id="39272"/>
    <lineage>
        <taxon>Eukaryota</taxon>
        <taxon>Metazoa</taxon>
        <taxon>Ecdysozoa</taxon>
        <taxon>Arthropoda</taxon>
        <taxon>Hexapoda</taxon>
        <taxon>Collembola</taxon>
        <taxon>Symphypleona</taxon>
        <taxon>Sminthuridae</taxon>
        <taxon>Allacma</taxon>
    </lineage>
</organism>
<accession>A0A8J2PRA3</accession>
<keyword evidence="2" id="KW-1185">Reference proteome</keyword>
<evidence type="ECO:0008006" key="3">
    <source>
        <dbReference type="Google" id="ProtNLM"/>
    </source>
</evidence>
<gene>
    <name evidence="1" type="ORF">AFUS01_LOCUS40347</name>
</gene>
<proteinExistence type="predicted"/>
<reference evidence="1" key="1">
    <citation type="submission" date="2021-06" db="EMBL/GenBank/DDBJ databases">
        <authorList>
            <person name="Hodson N. C."/>
            <person name="Mongue J. A."/>
            <person name="Jaron S. K."/>
        </authorList>
    </citation>
    <scope>NUCLEOTIDE SEQUENCE</scope>
</reference>
<dbReference type="EMBL" id="CAJVCH010556452">
    <property type="protein sequence ID" value="CAG7830549.1"/>
    <property type="molecule type" value="Genomic_DNA"/>
</dbReference>
<dbReference type="OrthoDB" id="8195427at2759"/>
<evidence type="ECO:0000313" key="2">
    <source>
        <dbReference type="Proteomes" id="UP000708208"/>
    </source>
</evidence>